<keyword evidence="3" id="KW-0132">Cell division</keyword>
<evidence type="ECO:0000256" key="5">
    <source>
        <dbReference type="ARBA" id="ARBA00023054"/>
    </source>
</evidence>
<dbReference type="GO" id="GO:0005694">
    <property type="term" value="C:chromosome"/>
    <property type="evidence" value="ECO:0007669"/>
    <property type="project" value="InterPro"/>
</dbReference>
<dbReference type="SUPFAM" id="SSF75553">
    <property type="entry name" value="Smc hinge domain"/>
    <property type="match status" value="1"/>
</dbReference>
<dbReference type="Gene3D" id="1.20.1060.20">
    <property type="match status" value="1"/>
</dbReference>
<dbReference type="VEuPathDB" id="FungiDB:T551_01481"/>
<dbReference type="CDD" id="cd03272">
    <property type="entry name" value="ABC_SMC3_euk"/>
    <property type="match status" value="1"/>
</dbReference>
<feature type="coiled-coil region" evidence="9">
    <location>
        <begin position="750"/>
        <end position="914"/>
    </location>
</feature>
<evidence type="ECO:0000313" key="12">
    <source>
        <dbReference type="Proteomes" id="UP000053447"/>
    </source>
</evidence>
<dbReference type="FunFam" id="3.40.50.300:FF:000370">
    <property type="entry name" value="Structural maintenance of chromosomes 3"/>
    <property type="match status" value="1"/>
</dbReference>
<evidence type="ECO:0000256" key="3">
    <source>
        <dbReference type="ARBA" id="ARBA00022618"/>
    </source>
</evidence>
<keyword evidence="12" id="KW-1185">Reference proteome</keyword>
<dbReference type="Gene3D" id="3.30.70.1620">
    <property type="match status" value="1"/>
</dbReference>
<evidence type="ECO:0000256" key="1">
    <source>
        <dbReference type="ARBA" id="ARBA00004123"/>
    </source>
</evidence>
<dbReference type="STRING" id="1408657.A0A0W4ZRB6"/>
<evidence type="ECO:0000313" key="11">
    <source>
        <dbReference type="EMBL" id="KTW30929.1"/>
    </source>
</evidence>
<keyword evidence="5 9" id="KW-0175">Coiled coil</keyword>
<evidence type="ECO:0000256" key="4">
    <source>
        <dbReference type="ARBA" id="ARBA00022776"/>
    </source>
</evidence>
<dbReference type="Gene3D" id="3.40.50.300">
    <property type="entry name" value="P-loop containing nucleotide triphosphate hydrolases"/>
    <property type="match status" value="2"/>
</dbReference>
<dbReference type="GO" id="GO:0005524">
    <property type="term" value="F:ATP binding"/>
    <property type="evidence" value="ECO:0007669"/>
    <property type="project" value="InterPro"/>
</dbReference>
<dbReference type="InterPro" id="IPR036277">
    <property type="entry name" value="SMC_hinge_sf"/>
</dbReference>
<feature type="domain" description="SMC hinge" evidence="10">
    <location>
        <begin position="522"/>
        <end position="634"/>
    </location>
</feature>
<dbReference type="OrthoDB" id="431497at2759"/>
<feature type="coiled-coil region" evidence="9">
    <location>
        <begin position="189"/>
        <end position="503"/>
    </location>
</feature>
<dbReference type="SUPFAM" id="SSF52540">
    <property type="entry name" value="P-loop containing nucleoside triphosphate hydrolases"/>
    <property type="match status" value="1"/>
</dbReference>
<dbReference type="FunFam" id="3.40.50.300:FF:000424">
    <property type="entry name" value="Structural maintenance of chromosomes 3"/>
    <property type="match status" value="1"/>
</dbReference>
<dbReference type="GO" id="GO:0005634">
    <property type="term" value="C:nucleus"/>
    <property type="evidence" value="ECO:0007669"/>
    <property type="project" value="UniProtKB-SubCell"/>
</dbReference>
<dbReference type="Pfam" id="PF06470">
    <property type="entry name" value="SMC_hinge"/>
    <property type="match status" value="1"/>
</dbReference>
<dbReference type="PANTHER" id="PTHR43977">
    <property type="entry name" value="STRUCTURAL MAINTENANCE OF CHROMOSOMES PROTEIN 3"/>
    <property type="match status" value="1"/>
</dbReference>
<dbReference type="InterPro" id="IPR041741">
    <property type="entry name" value="SMC3_ABC_euk"/>
</dbReference>
<keyword evidence="7" id="KW-0131">Cell cycle</keyword>
<gene>
    <name evidence="11" type="ORF">T551_01481</name>
</gene>
<dbReference type="InterPro" id="IPR024704">
    <property type="entry name" value="SMC"/>
</dbReference>
<dbReference type="GO" id="GO:0007059">
    <property type="term" value="P:chromosome segregation"/>
    <property type="evidence" value="ECO:0007669"/>
    <property type="project" value="UniProtKB-ARBA"/>
</dbReference>
<organism evidence="11 12">
    <name type="scientific">Pneumocystis jirovecii (strain RU7)</name>
    <name type="common">Human pneumocystis pneumonia agent</name>
    <dbReference type="NCBI Taxonomy" id="1408657"/>
    <lineage>
        <taxon>Eukaryota</taxon>
        <taxon>Fungi</taxon>
        <taxon>Dikarya</taxon>
        <taxon>Ascomycota</taxon>
        <taxon>Taphrinomycotina</taxon>
        <taxon>Pneumocystomycetes</taxon>
        <taxon>Pneumocystaceae</taxon>
        <taxon>Pneumocystis</taxon>
    </lineage>
</organism>
<dbReference type="AlphaFoldDB" id="A0A0W4ZRB6"/>
<evidence type="ECO:0000256" key="6">
    <source>
        <dbReference type="ARBA" id="ARBA00023242"/>
    </source>
</evidence>
<dbReference type="Pfam" id="PF02463">
    <property type="entry name" value="SMC_N"/>
    <property type="match status" value="1"/>
</dbReference>
<feature type="coiled-coil region" evidence="9">
    <location>
        <begin position="694"/>
        <end position="721"/>
    </location>
</feature>
<dbReference type="GO" id="GO:0051276">
    <property type="term" value="P:chromosome organization"/>
    <property type="evidence" value="ECO:0007669"/>
    <property type="project" value="InterPro"/>
</dbReference>
<sequence>MHIKQIIIQGFKSYKDQTVTDIFSPKYNVVVGKNGSGKSNFFSAIRFVLSDEYTHMGREERQALLHEGAGQSVMSAYVEIIFDNTDNRFPTGKEDVVIRRTIGLKKDEYSLDKKSVNKSDIMNLLESAGFSRSNPYYIVPQGRIMALTNTKDSGRLALLKEIAGTQVYEQRRAESLKILEETMVKKIKIDELLKYIDERLNELEEEKNELKEFQKKDRERRCLEYTIYAREQEEVNKALSNIDEERIKNLNLNDDKCDTFIEREQQIQEIDQDIIEIKQQLHLLNIEKSQAEEEKHIRIKERAQLEFVIRNLSESDNQFKNSKDIHQKNIKNLENEIREKEAFLESFLLEFEKVKHEEMQAKNELENAQSQQNSLYAKKTRNSHFKNKNERDAWLRQEISDLKKNIKKRTQSKIELEEEIGALNKDIKDISERIKSIREEIENRSETLESLTNEHSSAKILRDQLMDERKELWRQEAKLSLTVEHIKEELNQAERNLVNTISRDINYGLMNAKKIAQRFELTGYYGPLYELFEVDDRYRTAVEVTAGNSLFHLVVDNDITASKIIDVLNKEKGGRVTCMPLNRLSPKVGDFPNAPDAIPMLKKINYDIKYQKAFEQVFGKTIICPTLDIASQYSRAHNITAITLKGDRSDKKGTFTGGFHDIRNSKLEAIKSLKKIKQIYEENHSSTIQIKKTLEEMDQKVTQQLSKIQTLEAKKNQIEGNYNPLRIELSTAVKEEGILQDMLSKKKLLLDDLNFNINSLNSQLLSLQDEMKIEFKKTLMQIEEDTLEELNKTIDSLKDVYTTHNMKRMELEKEKIKLEIELRENLYLRRDQLKAQSFLNDDDMDVNLDEIQKDLSHVQNVIDAITKKYSDLELSIDQLSTELHNKDQKKILLQNQQNDEARDIEKHQKALERNMAKRALLLQNKEKCNKNIRDLGVLPEEAFEKFFSIKSNMIVKRLHKVNEALKKYNHVNKKAFEQYTSFVKQRDALLVRRKELDESQASIENLISVLDQRKDEAIERNFKQVSKSFSEVFEKLVPIGKGRLIMQRRIDHIENNHDDYNKDEINKKNPVENYVGVAISVSFNNKKDEQRIQQLSGGQKSLCALALIFAIQRCDPAPFYLLDEVDAALDTQYRTAVATMLHEMSNSAQFICTTFRPEMIQTADKFYGIVFKNKVSSIQTIEKEEALAFVELVVLKKN</sequence>
<keyword evidence="6 8" id="KW-0539">Nucleus</keyword>
<dbReference type="Proteomes" id="UP000053447">
    <property type="component" value="Unassembled WGS sequence"/>
</dbReference>
<reference evidence="12" key="1">
    <citation type="journal article" date="2016" name="Nat. Commun.">
        <title>Genome analysis of three Pneumocystis species reveals adaptation mechanisms to life exclusively in mammalian hosts.</title>
        <authorList>
            <person name="Ma L."/>
            <person name="Chen Z."/>
            <person name="Huang D.W."/>
            <person name="Kutty G."/>
            <person name="Ishihara M."/>
            <person name="Wang H."/>
            <person name="Abouelleil A."/>
            <person name="Bishop L."/>
            <person name="Davey E."/>
            <person name="Deng R."/>
            <person name="Deng X."/>
            <person name="Fan L."/>
            <person name="Fantoni G."/>
            <person name="Fitzgerald M."/>
            <person name="Gogineni E."/>
            <person name="Goldberg J.M."/>
            <person name="Handley G."/>
            <person name="Hu X."/>
            <person name="Huber C."/>
            <person name="Jiao X."/>
            <person name="Jones K."/>
            <person name="Levin J.Z."/>
            <person name="Liu Y."/>
            <person name="Macdonald P."/>
            <person name="Melnikov A."/>
            <person name="Raley C."/>
            <person name="Sassi M."/>
            <person name="Sherman B.T."/>
            <person name="Song X."/>
            <person name="Sykes S."/>
            <person name="Tran B."/>
            <person name="Walsh L."/>
            <person name="Xia Y."/>
            <person name="Yang J."/>
            <person name="Young S."/>
            <person name="Zeng Q."/>
            <person name="Zheng X."/>
            <person name="Stephens R."/>
            <person name="Nusbaum C."/>
            <person name="Birren B.W."/>
            <person name="Azadi P."/>
            <person name="Lempicki R.A."/>
            <person name="Cuomo C.A."/>
            <person name="Kovacs J.A."/>
        </authorList>
    </citation>
    <scope>NUCLEOTIDE SEQUENCE [LARGE SCALE GENOMIC DNA]</scope>
    <source>
        <strain evidence="12">RU7</strain>
    </source>
</reference>
<dbReference type="InterPro" id="IPR027417">
    <property type="entry name" value="P-loop_NTPase"/>
</dbReference>
<evidence type="ECO:0000256" key="7">
    <source>
        <dbReference type="ARBA" id="ARBA00023306"/>
    </source>
</evidence>
<evidence type="ECO:0000256" key="8">
    <source>
        <dbReference type="PIRNR" id="PIRNR005719"/>
    </source>
</evidence>
<evidence type="ECO:0000259" key="10">
    <source>
        <dbReference type="SMART" id="SM00968"/>
    </source>
</evidence>
<comment type="similarity">
    <text evidence="2">Belongs to the SMC family. SMC3 subfamily.</text>
</comment>
<keyword evidence="4" id="KW-0498">Mitosis</keyword>
<dbReference type="GO" id="GO:0051301">
    <property type="term" value="P:cell division"/>
    <property type="evidence" value="ECO:0007669"/>
    <property type="project" value="UniProtKB-KW"/>
</dbReference>
<accession>A0A0W4ZRB6</accession>
<name>A0A0W4ZRB6_PNEJ7</name>
<evidence type="ECO:0000256" key="9">
    <source>
        <dbReference type="SAM" id="Coils"/>
    </source>
</evidence>
<dbReference type="EMBL" id="LFWA01000006">
    <property type="protein sequence ID" value="KTW30929.1"/>
    <property type="molecule type" value="Genomic_DNA"/>
</dbReference>
<evidence type="ECO:0000256" key="2">
    <source>
        <dbReference type="ARBA" id="ARBA00005917"/>
    </source>
</evidence>
<dbReference type="InterPro" id="IPR010935">
    <property type="entry name" value="SMC_hinge"/>
</dbReference>
<proteinExistence type="inferred from homology"/>
<dbReference type="RefSeq" id="XP_018229919.1">
    <property type="nucleotide sequence ID" value="XM_018373744.1"/>
</dbReference>
<dbReference type="GO" id="GO:0016887">
    <property type="term" value="F:ATP hydrolysis activity"/>
    <property type="evidence" value="ECO:0007669"/>
    <property type="project" value="InterPro"/>
</dbReference>
<dbReference type="GeneID" id="28939999"/>
<dbReference type="InterPro" id="IPR003395">
    <property type="entry name" value="RecF/RecN/SMC_N"/>
</dbReference>
<dbReference type="SMART" id="SM00968">
    <property type="entry name" value="SMC_hinge"/>
    <property type="match status" value="1"/>
</dbReference>
<dbReference type="eggNOG" id="KOG0964">
    <property type="taxonomic scope" value="Eukaryota"/>
</dbReference>
<comment type="subcellular location">
    <subcellularLocation>
        <location evidence="1 8">Nucleus</location>
    </subcellularLocation>
</comment>
<dbReference type="PIRSF" id="PIRSF005719">
    <property type="entry name" value="SMC"/>
    <property type="match status" value="1"/>
</dbReference>
<protein>
    <recommendedName>
        <fullName evidence="8">Structural maintenance of chromosomes protein</fullName>
    </recommendedName>
</protein>
<comment type="caution">
    <text evidence="11">The sequence shown here is derived from an EMBL/GenBank/DDBJ whole genome shotgun (WGS) entry which is preliminary data.</text>
</comment>